<reference evidence="1 2" key="1">
    <citation type="submission" date="2024-08" db="EMBL/GenBank/DDBJ databases">
        <title>The draft genome of Apodemus speciosus.</title>
        <authorList>
            <person name="Nabeshima K."/>
            <person name="Suzuki S."/>
            <person name="Onuma M."/>
        </authorList>
    </citation>
    <scope>NUCLEOTIDE SEQUENCE [LARGE SCALE GENOMIC DNA]</scope>
    <source>
        <strain evidence="1">IB14-021</strain>
    </source>
</reference>
<evidence type="ECO:0000313" key="1">
    <source>
        <dbReference type="EMBL" id="GAB1302851.1"/>
    </source>
</evidence>
<evidence type="ECO:0000313" key="2">
    <source>
        <dbReference type="Proteomes" id="UP001623349"/>
    </source>
</evidence>
<sequence length="41" mass="4714">MWQLTATLLDIFILQNLKLFISSPSSSTTDNYYQKPSTLSF</sequence>
<protein>
    <submittedName>
        <fullName evidence="1">Uncharacterized protein</fullName>
    </submittedName>
</protein>
<proteinExistence type="predicted"/>
<organism evidence="1 2">
    <name type="scientific">Apodemus speciosus</name>
    <name type="common">Large Japanese field mouse</name>
    <dbReference type="NCBI Taxonomy" id="105296"/>
    <lineage>
        <taxon>Eukaryota</taxon>
        <taxon>Metazoa</taxon>
        <taxon>Chordata</taxon>
        <taxon>Craniata</taxon>
        <taxon>Vertebrata</taxon>
        <taxon>Euteleostomi</taxon>
        <taxon>Mammalia</taxon>
        <taxon>Eutheria</taxon>
        <taxon>Euarchontoglires</taxon>
        <taxon>Glires</taxon>
        <taxon>Rodentia</taxon>
        <taxon>Myomorpha</taxon>
        <taxon>Muroidea</taxon>
        <taxon>Muridae</taxon>
        <taxon>Murinae</taxon>
        <taxon>Apodemus</taxon>
    </lineage>
</organism>
<dbReference type="EMBL" id="BAAFST010000020">
    <property type="protein sequence ID" value="GAB1302851.1"/>
    <property type="molecule type" value="Genomic_DNA"/>
</dbReference>
<accession>A0ABQ0FUB9</accession>
<name>A0ABQ0FUB9_APOSI</name>
<comment type="caution">
    <text evidence="1">The sequence shown here is derived from an EMBL/GenBank/DDBJ whole genome shotgun (WGS) entry which is preliminary data.</text>
</comment>
<gene>
    <name evidence="1" type="ORF">APTSU1_001809200</name>
</gene>
<keyword evidence="2" id="KW-1185">Reference proteome</keyword>
<dbReference type="Proteomes" id="UP001623349">
    <property type="component" value="Unassembled WGS sequence"/>
</dbReference>